<evidence type="ECO:0000313" key="8">
    <source>
        <dbReference type="EMBL" id="EUJ63953.1"/>
    </source>
</evidence>
<keyword evidence="4 6" id="KW-1133">Transmembrane helix</keyword>
<protein>
    <submittedName>
        <fullName evidence="8">Major facilitator family transporter protein</fullName>
    </submittedName>
</protein>
<dbReference type="CDD" id="cd17321">
    <property type="entry name" value="MFS_MMR_MDR_like"/>
    <property type="match status" value="1"/>
</dbReference>
<feature type="transmembrane region" description="Helical" evidence="6">
    <location>
        <begin position="78"/>
        <end position="95"/>
    </location>
</feature>
<gene>
    <name evidence="8" type="ORF">MCOL2_02776</name>
</gene>
<proteinExistence type="predicted"/>
<dbReference type="PANTHER" id="PTHR42718:SF9">
    <property type="entry name" value="MAJOR FACILITATOR SUPERFAMILY MULTIDRUG TRANSPORTER MFSC"/>
    <property type="match status" value="1"/>
</dbReference>
<organism evidence="8 9">
    <name type="scientific">Listeria fleischmannii FSL S10-1203</name>
    <dbReference type="NCBI Taxonomy" id="1265822"/>
    <lineage>
        <taxon>Bacteria</taxon>
        <taxon>Bacillati</taxon>
        <taxon>Bacillota</taxon>
        <taxon>Bacilli</taxon>
        <taxon>Bacillales</taxon>
        <taxon>Listeriaceae</taxon>
        <taxon>Listeria</taxon>
    </lineage>
</organism>
<comment type="subcellular location">
    <subcellularLocation>
        <location evidence="1">Cell membrane</location>
        <topology evidence="1">Multi-pass membrane protein</topology>
    </subcellularLocation>
</comment>
<dbReference type="PANTHER" id="PTHR42718">
    <property type="entry name" value="MAJOR FACILITATOR SUPERFAMILY MULTIDRUG TRANSPORTER MFSC"/>
    <property type="match status" value="1"/>
</dbReference>
<feature type="transmembrane region" description="Helical" evidence="6">
    <location>
        <begin position="136"/>
        <end position="158"/>
    </location>
</feature>
<dbReference type="Proteomes" id="UP000019241">
    <property type="component" value="Unassembled WGS sequence"/>
</dbReference>
<evidence type="ECO:0000256" key="1">
    <source>
        <dbReference type="ARBA" id="ARBA00004651"/>
    </source>
</evidence>
<evidence type="ECO:0000313" key="9">
    <source>
        <dbReference type="Proteomes" id="UP000019241"/>
    </source>
</evidence>
<keyword evidence="5 6" id="KW-0472">Membrane</keyword>
<feature type="transmembrane region" description="Helical" evidence="6">
    <location>
        <begin position="47"/>
        <end position="66"/>
    </location>
</feature>
<sequence length="263" mass="28463">MTTAAYKGTNKLIVGIVFGVITFWLFAQSMVNIVPDVQSDLGISSDLLSIAISLTALFSGIFIVVAGGMADKFGRMKLTYLGLILSIIGSLLLVITQGATLLIIGRIIQGLSAACIMPATLALMKTYFEGADRQRALSYWSIGSWGGSGICSFAGGAIATYMGWRWIFIFSIAFSLLAMLLIKGTPESKVIQTTKAKFDSFGLILFVIAMVCLNLIITRGATFGWVSATTITMIVIFFLSTGLFFRVELRQANSFIDFSLFKN</sequence>
<feature type="transmembrane region" description="Helical" evidence="6">
    <location>
        <begin position="198"/>
        <end position="217"/>
    </location>
</feature>
<name>W7DRN1_9LIST</name>
<dbReference type="Gene3D" id="1.20.1720.10">
    <property type="entry name" value="Multidrug resistance protein D"/>
    <property type="match status" value="1"/>
</dbReference>
<dbReference type="InterPro" id="IPR036259">
    <property type="entry name" value="MFS_trans_sf"/>
</dbReference>
<evidence type="ECO:0000256" key="6">
    <source>
        <dbReference type="SAM" id="Phobius"/>
    </source>
</evidence>
<dbReference type="PROSITE" id="PS50850">
    <property type="entry name" value="MFS"/>
    <property type="match status" value="1"/>
</dbReference>
<feature type="transmembrane region" description="Helical" evidence="6">
    <location>
        <begin position="164"/>
        <end position="182"/>
    </location>
</feature>
<dbReference type="AlphaFoldDB" id="W7DRN1"/>
<dbReference type="RefSeq" id="WP_302050637.1">
    <property type="nucleotide sequence ID" value="NZ_AODM01000009.1"/>
</dbReference>
<dbReference type="EMBL" id="AODM01000009">
    <property type="protein sequence ID" value="EUJ63953.1"/>
    <property type="molecule type" value="Genomic_DNA"/>
</dbReference>
<comment type="caution">
    <text evidence="8">The sequence shown here is derived from an EMBL/GenBank/DDBJ whole genome shotgun (WGS) entry which is preliminary data.</text>
</comment>
<keyword evidence="3 6" id="KW-0812">Transmembrane</keyword>
<dbReference type="GO" id="GO:0005886">
    <property type="term" value="C:plasma membrane"/>
    <property type="evidence" value="ECO:0007669"/>
    <property type="project" value="UniProtKB-SubCell"/>
</dbReference>
<feature type="transmembrane region" description="Helical" evidence="6">
    <location>
        <begin position="101"/>
        <end position="124"/>
    </location>
</feature>
<dbReference type="GO" id="GO:0022857">
    <property type="term" value="F:transmembrane transporter activity"/>
    <property type="evidence" value="ECO:0007669"/>
    <property type="project" value="InterPro"/>
</dbReference>
<evidence type="ECO:0000256" key="3">
    <source>
        <dbReference type="ARBA" id="ARBA00022692"/>
    </source>
</evidence>
<keyword evidence="2" id="KW-0813">Transport</keyword>
<feature type="transmembrane region" description="Helical" evidence="6">
    <location>
        <begin position="12"/>
        <end position="35"/>
    </location>
</feature>
<evidence type="ECO:0000256" key="5">
    <source>
        <dbReference type="ARBA" id="ARBA00023136"/>
    </source>
</evidence>
<reference evidence="8 9" key="1">
    <citation type="submission" date="2012-12" db="EMBL/GenBank/DDBJ databases">
        <title>Novel taxa of Listeriaceae from agricultural environments in the United States.</title>
        <authorList>
            <person name="den Bakker H.C."/>
            <person name="Allred A."/>
            <person name="Warchocki S."/>
            <person name="Wright E.M."/>
            <person name="Burrell A."/>
            <person name="Nightingale K.K."/>
            <person name="Kephart D."/>
            <person name="Wiedmann M."/>
        </authorList>
    </citation>
    <scope>NUCLEOTIDE SEQUENCE [LARGE SCALE GENOMIC DNA]</scope>
    <source>
        <strain evidence="8 9">FSL S10-1203</strain>
    </source>
</reference>
<evidence type="ECO:0000256" key="2">
    <source>
        <dbReference type="ARBA" id="ARBA00022448"/>
    </source>
</evidence>
<feature type="domain" description="Major facilitator superfamily (MFS) profile" evidence="7">
    <location>
        <begin position="12"/>
        <end position="263"/>
    </location>
</feature>
<evidence type="ECO:0000256" key="4">
    <source>
        <dbReference type="ARBA" id="ARBA00022989"/>
    </source>
</evidence>
<dbReference type="InterPro" id="IPR011701">
    <property type="entry name" value="MFS"/>
</dbReference>
<dbReference type="SUPFAM" id="SSF103473">
    <property type="entry name" value="MFS general substrate transporter"/>
    <property type="match status" value="1"/>
</dbReference>
<feature type="transmembrane region" description="Helical" evidence="6">
    <location>
        <begin position="223"/>
        <end position="245"/>
    </location>
</feature>
<dbReference type="Pfam" id="PF07690">
    <property type="entry name" value="MFS_1"/>
    <property type="match status" value="1"/>
</dbReference>
<dbReference type="PATRIC" id="fig|1265822.4.peg.568"/>
<accession>W7DRN1</accession>
<dbReference type="InterPro" id="IPR020846">
    <property type="entry name" value="MFS_dom"/>
</dbReference>
<evidence type="ECO:0000259" key="7">
    <source>
        <dbReference type="PROSITE" id="PS50850"/>
    </source>
</evidence>